<keyword evidence="4" id="KW-0808">Transferase</keyword>
<protein>
    <recommendedName>
        <fullName evidence="2">non-specific serine/threonine protein kinase</fullName>
        <ecNumber evidence="2">2.7.11.1</ecNumber>
    </recommendedName>
</protein>
<evidence type="ECO:0000256" key="17">
    <source>
        <dbReference type="SAM" id="SignalP"/>
    </source>
</evidence>
<evidence type="ECO:0000256" key="3">
    <source>
        <dbReference type="ARBA" id="ARBA00022527"/>
    </source>
</evidence>
<comment type="caution">
    <text evidence="19">The sequence shown here is derived from an EMBL/GenBank/DDBJ whole genome shotgun (WGS) entry which is preliminary data.</text>
</comment>
<accession>A0ABD3LSL9</accession>
<dbReference type="Pfam" id="PF00069">
    <property type="entry name" value="Pkinase"/>
    <property type="match status" value="1"/>
</dbReference>
<dbReference type="FunFam" id="3.30.200.20:FF:000178">
    <property type="entry name" value="serine/threonine-protein kinase PBS1-like"/>
    <property type="match status" value="1"/>
</dbReference>
<dbReference type="GO" id="GO:0005524">
    <property type="term" value="F:ATP binding"/>
    <property type="evidence" value="ECO:0007669"/>
    <property type="project" value="UniProtKB-UniRule"/>
</dbReference>
<evidence type="ECO:0000256" key="5">
    <source>
        <dbReference type="ARBA" id="ARBA00022692"/>
    </source>
</evidence>
<dbReference type="GO" id="GO:0004674">
    <property type="term" value="F:protein serine/threonine kinase activity"/>
    <property type="evidence" value="ECO:0007669"/>
    <property type="project" value="UniProtKB-KW"/>
</dbReference>
<evidence type="ECO:0000259" key="18">
    <source>
        <dbReference type="PROSITE" id="PS50011"/>
    </source>
</evidence>
<feature type="chain" id="PRO_5044770449" description="non-specific serine/threonine protein kinase" evidence="17">
    <location>
        <begin position="31"/>
        <end position="633"/>
    </location>
</feature>
<evidence type="ECO:0000256" key="8">
    <source>
        <dbReference type="ARBA" id="ARBA00022777"/>
    </source>
</evidence>
<dbReference type="PROSITE" id="PS00108">
    <property type="entry name" value="PROTEIN_KINASE_ST"/>
    <property type="match status" value="1"/>
</dbReference>
<feature type="domain" description="Protein kinase" evidence="18">
    <location>
        <begin position="327"/>
        <end position="617"/>
    </location>
</feature>
<dbReference type="InterPro" id="IPR011009">
    <property type="entry name" value="Kinase-like_dom_sf"/>
</dbReference>
<keyword evidence="9 15" id="KW-0067">ATP-binding</keyword>
<dbReference type="AlphaFoldDB" id="A0ABD3LSL9"/>
<keyword evidence="8" id="KW-0418">Kinase</keyword>
<dbReference type="InterPro" id="IPR032872">
    <property type="entry name" value="WAK_assoc_C"/>
</dbReference>
<evidence type="ECO:0000256" key="11">
    <source>
        <dbReference type="ARBA" id="ARBA00023136"/>
    </source>
</evidence>
<keyword evidence="7 15" id="KW-0547">Nucleotide-binding</keyword>
<dbReference type="PANTHER" id="PTHR27009">
    <property type="entry name" value="RUST RESISTANCE KINASE LR10-RELATED"/>
    <property type="match status" value="1"/>
</dbReference>
<dbReference type="PROSITE" id="PS00107">
    <property type="entry name" value="PROTEIN_KINASE_ATP"/>
    <property type="match status" value="1"/>
</dbReference>
<dbReference type="InterPro" id="IPR025287">
    <property type="entry name" value="WAK_GUB"/>
</dbReference>
<dbReference type="PROSITE" id="PS50011">
    <property type="entry name" value="PROTEIN_KINASE_DOM"/>
    <property type="match status" value="1"/>
</dbReference>
<comment type="catalytic activity">
    <reaction evidence="13">
        <text>L-threonyl-[protein] + ATP = O-phospho-L-threonyl-[protein] + ADP + H(+)</text>
        <dbReference type="Rhea" id="RHEA:46608"/>
        <dbReference type="Rhea" id="RHEA-COMP:11060"/>
        <dbReference type="Rhea" id="RHEA-COMP:11605"/>
        <dbReference type="ChEBI" id="CHEBI:15378"/>
        <dbReference type="ChEBI" id="CHEBI:30013"/>
        <dbReference type="ChEBI" id="CHEBI:30616"/>
        <dbReference type="ChEBI" id="CHEBI:61977"/>
        <dbReference type="ChEBI" id="CHEBI:456216"/>
        <dbReference type="EC" id="2.7.11.1"/>
    </reaction>
</comment>
<comment type="subcellular location">
    <subcellularLocation>
        <location evidence="1">Membrane</location>
        <topology evidence="1">Single-pass type I membrane protein</topology>
    </subcellularLocation>
</comment>
<dbReference type="Gene3D" id="1.10.510.10">
    <property type="entry name" value="Transferase(Phosphotransferase) domain 1"/>
    <property type="match status" value="1"/>
</dbReference>
<evidence type="ECO:0000313" key="19">
    <source>
        <dbReference type="EMBL" id="KAL3751335.1"/>
    </source>
</evidence>
<keyword evidence="10 16" id="KW-1133">Transmembrane helix</keyword>
<dbReference type="EC" id="2.7.11.1" evidence="2"/>
<dbReference type="GO" id="GO:0016020">
    <property type="term" value="C:membrane"/>
    <property type="evidence" value="ECO:0007669"/>
    <property type="project" value="UniProtKB-SubCell"/>
</dbReference>
<dbReference type="Pfam" id="PF13947">
    <property type="entry name" value="GUB_WAK_bind"/>
    <property type="match status" value="1"/>
</dbReference>
<evidence type="ECO:0000256" key="7">
    <source>
        <dbReference type="ARBA" id="ARBA00022741"/>
    </source>
</evidence>
<evidence type="ECO:0000313" key="20">
    <source>
        <dbReference type="Proteomes" id="UP001634007"/>
    </source>
</evidence>
<proteinExistence type="predicted"/>
<evidence type="ECO:0000256" key="6">
    <source>
        <dbReference type="ARBA" id="ARBA00022729"/>
    </source>
</evidence>
<keyword evidence="5 16" id="KW-0812">Transmembrane</keyword>
<gene>
    <name evidence="19" type="ORF">ACJRO7_012196</name>
</gene>
<dbReference type="InterPro" id="IPR008271">
    <property type="entry name" value="Ser/Thr_kinase_AS"/>
</dbReference>
<evidence type="ECO:0000256" key="14">
    <source>
        <dbReference type="ARBA" id="ARBA00048679"/>
    </source>
</evidence>
<evidence type="ECO:0000256" key="15">
    <source>
        <dbReference type="PROSITE-ProRule" id="PRU10141"/>
    </source>
</evidence>
<keyword evidence="6 17" id="KW-0732">Signal</keyword>
<organism evidence="19 20">
    <name type="scientific">Eucalyptus globulus</name>
    <name type="common">Tasmanian blue gum</name>
    <dbReference type="NCBI Taxonomy" id="34317"/>
    <lineage>
        <taxon>Eukaryota</taxon>
        <taxon>Viridiplantae</taxon>
        <taxon>Streptophyta</taxon>
        <taxon>Embryophyta</taxon>
        <taxon>Tracheophyta</taxon>
        <taxon>Spermatophyta</taxon>
        <taxon>Magnoliopsida</taxon>
        <taxon>eudicotyledons</taxon>
        <taxon>Gunneridae</taxon>
        <taxon>Pentapetalae</taxon>
        <taxon>rosids</taxon>
        <taxon>malvids</taxon>
        <taxon>Myrtales</taxon>
        <taxon>Myrtaceae</taxon>
        <taxon>Myrtoideae</taxon>
        <taxon>Eucalypteae</taxon>
        <taxon>Eucalyptus</taxon>
    </lineage>
</organism>
<dbReference type="InterPro" id="IPR000719">
    <property type="entry name" value="Prot_kinase_dom"/>
</dbReference>
<keyword evidence="11 16" id="KW-0472">Membrane</keyword>
<dbReference type="SUPFAM" id="SSF56112">
    <property type="entry name" value="Protein kinase-like (PK-like)"/>
    <property type="match status" value="1"/>
</dbReference>
<feature type="signal peptide" evidence="17">
    <location>
        <begin position="1"/>
        <end position="30"/>
    </location>
</feature>
<evidence type="ECO:0000256" key="9">
    <source>
        <dbReference type="ARBA" id="ARBA00022840"/>
    </source>
</evidence>
<dbReference type="Pfam" id="PF14380">
    <property type="entry name" value="WAK_assoc"/>
    <property type="match status" value="1"/>
</dbReference>
<dbReference type="InterPro" id="IPR017441">
    <property type="entry name" value="Protein_kinase_ATP_BS"/>
</dbReference>
<evidence type="ECO:0000256" key="2">
    <source>
        <dbReference type="ARBA" id="ARBA00012513"/>
    </source>
</evidence>
<dbReference type="Gene3D" id="3.30.200.20">
    <property type="entry name" value="Phosphorylase Kinase, domain 1"/>
    <property type="match status" value="1"/>
</dbReference>
<evidence type="ECO:0000256" key="12">
    <source>
        <dbReference type="ARBA" id="ARBA00023180"/>
    </source>
</evidence>
<dbReference type="InterPro" id="IPR045874">
    <property type="entry name" value="LRK10/LRL21-25-like"/>
</dbReference>
<dbReference type="Proteomes" id="UP001634007">
    <property type="component" value="Unassembled WGS sequence"/>
</dbReference>
<feature type="transmembrane region" description="Helical" evidence="16">
    <location>
        <begin position="263"/>
        <end position="282"/>
    </location>
</feature>
<evidence type="ECO:0000256" key="16">
    <source>
        <dbReference type="SAM" id="Phobius"/>
    </source>
</evidence>
<keyword evidence="3" id="KW-0723">Serine/threonine-protein kinase</keyword>
<name>A0ABD3LSL9_EUCGL</name>
<evidence type="ECO:0000256" key="10">
    <source>
        <dbReference type="ARBA" id="ARBA00022989"/>
    </source>
</evidence>
<dbReference type="EMBL" id="JBJKBG010000002">
    <property type="protein sequence ID" value="KAL3751335.1"/>
    <property type="molecule type" value="Genomic_DNA"/>
</dbReference>
<feature type="binding site" evidence="15">
    <location>
        <position position="355"/>
    </location>
    <ligand>
        <name>ATP</name>
        <dbReference type="ChEBI" id="CHEBI:30616"/>
    </ligand>
</feature>
<reference evidence="19 20" key="1">
    <citation type="submission" date="2024-11" db="EMBL/GenBank/DDBJ databases">
        <title>Chromosome-level genome assembly of Eucalyptus globulus Labill. provides insights into its genome evolution.</title>
        <authorList>
            <person name="Li X."/>
        </authorList>
    </citation>
    <scope>NUCLEOTIDE SEQUENCE [LARGE SCALE GENOMIC DNA]</scope>
    <source>
        <strain evidence="19">CL2024</strain>
        <tissue evidence="19">Fresh tender leaves</tissue>
    </source>
</reference>
<evidence type="ECO:0000256" key="13">
    <source>
        <dbReference type="ARBA" id="ARBA00047899"/>
    </source>
</evidence>
<comment type="catalytic activity">
    <reaction evidence="14">
        <text>L-seryl-[protein] + ATP = O-phospho-L-seryl-[protein] + ADP + H(+)</text>
        <dbReference type="Rhea" id="RHEA:17989"/>
        <dbReference type="Rhea" id="RHEA-COMP:9863"/>
        <dbReference type="Rhea" id="RHEA-COMP:11604"/>
        <dbReference type="ChEBI" id="CHEBI:15378"/>
        <dbReference type="ChEBI" id="CHEBI:29999"/>
        <dbReference type="ChEBI" id="CHEBI:30616"/>
        <dbReference type="ChEBI" id="CHEBI:83421"/>
        <dbReference type="ChEBI" id="CHEBI:456216"/>
        <dbReference type="EC" id="2.7.11.1"/>
    </reaction>
</comment>
<keyword evidence="20" id="KW-1185">Reference proteome</keyword>
<evidence type="ECO:0000256" key="1">
    <source>
        <dbReference type="ARBA" id="ARBA00004479"/>
    </source>
</evidence>
<dbReference type="FunFam" id="1.10.510.10:FF:000590">
    <property type="entry name" value="PR5-like receptor kinase"/>
    <property type="match status" value="1"/>
</dbReference>
<dbReference type="SMART" id="SM00220">
    <property type="entry name" value="S_TKc"/>
    <property type="match status" value="1"/>
</dbReference>
<keyword evidence="12" id="KW-0325">Glycoprotein</keyword>
<evidence type="ECO:0000256" key="4">
    <source>
        <dbReference type="ARBA" id="ARBA00022679"/>
    </source>
</evidence>
<sequence length="633" mass="70415">MGLHYASAREVICIALHIFFIAILEDHVESSSYEACEPRNCGTDDFNLRYPFYILGEGSNLCGYPGFEITCQEKKATYGSYVVKSISYNESSIELVSPRDTSCIAPRPLPWLPDNVFLDDSVSRHPILSFSYNCTDPSFPFDTSSVSCTSNATYNASVALIPNSTFYRQGGSCRSFAAVPVQLEENISNQTIKNVDYRELLHKGFQLKWDLSTSCAGCERSGGRCGRSQDTNFRCYCPHGTIHPRDCYSGGGKLKAMSLRKKGALGASISAFGVAIIVLAYLCQCKISKKKSMIIGNKKMKFQVNFENRGILVTTRYSYTDIKTMTNSFKEKLGEGGFGCVYKGKLPDGHLVAVKILSKLKGDGEDFINEVNSMSRTSHVNIVKLLGFCFHKTKRALVYEYMPNGSLEKLIYEENYFKLGCGHLGWDTLYQISLGIAQGLEYLHKGCNSRILHFDIKPHNILLDEKYCPKISDFGLAKICHQEKSTISLLGARGTAGFIAPEVFCRNIGGISQKSDVYSFGMTMLEMVGGRKNIKTGAERTSEIYFPHWIHKRLELQEELGLQNVTSEGDKEKAEKMVIVGLWCIQTNPSIRPTMSEVVDMLRGGVDCLRVPPKPYLSSPSRSSPTTSMSMAV</sequence>